<evidence type="ECO:0000313" key="2">
    <source>
        <dbReference type="EnsemblMetazoa" id="MDOA016463-PA"/>
    </source>
</evidence>
<feature type="compositionally biased region" description="Low complexity" evidence="1">
    <location>
        <begin position="100"/>
        <end position="111"/>
    </location>
</feature>
<dbReference type="VEuPathDB" id="VectorBase:MDOA016463"/>
<feature type="region of interest" description="Disordered" evidence="1">
    <location>
        <begin position="48"/>
        <end position="135"/>
    </location>
</feature>
<evidence type="ECO:0000256" key="1">
    <source>
        <dbReference type="SAM" id="MobiDB-lite"/>
    </source>
</evidence>
<protein>
    <submittedName>
        <fullName evidence="2">Uncharacterized protein</fullName>
    </submittedName>
</protein>
<dbReference type="EnsemblMetazoa" id="MDOA016463-RA">
    <property type="protein sequence ID" value="MDOA016463-PA"/>
    <property type="gene ID" value="MDOA016463"/>
</dbReference>
<feature type="compositionally biased region" description="Basic residues" evidence="1">
    <location>
        <begin position="90"/>
        <end position="99"/>
    </location>
</feature>
<sequence length="177" mass="20555">MMRVPARRNVIRKFKYCLNCLAKSHTVRDCHSKDVCRKCGYQHHTMLHPESQGNFRPNVHGRLALPSGEESPSRELVPRRTSPNPASQRNNRRPNRQHRPPQQQRPQSSHQPQRRQSRNNSQTYTRRRYRQPQSVNIRSMVMPNQRLLSQAIKSLASVLCVSTSVAQVQGRGHGQIR</sequence>
<proteinExistence type="predicted"/>
<dbReference type="AlphaFoldDB" id="A0A1I8NK51"/>
<organism evidence="2">
    <name type="scientific">Musca domestica</name>
    <name type="common">House fly</name>
    <dbReference type="NCBI Taxonomy" id="7370"/>
    <lineage>
        <taxon>Eukaryota</taxon>
        <taxon>Metazoa</taxon>
        <taxon>Ecdysozoa</taxon>
        <taxon>Arthropoda</taxon>
        <taxon>Hexapoda</taxon>
        <taxon>Insecta</taxon>
        <taxon>Pterygota</taxon>
        <taxon>Neoptera</taxon>
        <taxon>Endopterygota</taxon>
        <taxon>Diptera</taxon>
        <taxon>Brachycera</taxon>
        <taxon>Muscomorpha</taxon>
        <taxon>Muscoidea</taxon>
        <taxon>Muscidae</taxon>
        <taxon>Musca</taxon>
    </lineage>
</organism>
<accession>A0A1I8NK51</accession>
<reference evidence="2" key="1">
    <citation type="submission" date="2020-05" db="UniProtKB">
        <authorList>
            <consortium name="EnsemblMetazoa"/>
        </authorList>
    </citation>
    <scope>IDENTIFICATION</scope>
    <source>
        <strain evidence="2">Aabys</strain>
    </source>
</reference>
<name>A0A1I8NK51_MUSDO</name>